<dbReference type="AlphaFoldDB" id="A0A4Y2PZF8"/>
<proteinExistence type="predicted"/>
<evidence type="ECO:0000313" key="2">
    <source>
        <dbReference type="Proteomes" id="UP000499080"/>
    </source>
</evidence>
<sequence>MGGLKNHLRRDKCYLLQSLQKLCTSTTMTERDGRRRRTDFREQQHLSSQMGFREFSSNLKEIVENSWFKSRLMHTDMSLKLVLLLSVTLFQLQTVTA</sequence>
<gene>
    <name evidence="1" type="ORF">AVEN_9755_1</name>
</gene>
<dbReference type="Proteomes" id="UP000499080">
    <property type="component" value="Unassembled WGS sequence"/>
</dbReference>
<reference evidence="1 2" key="1">
    <citation type="journal article" date="2019" name="Sci. Rep.">
        <title>Orb-weaving spider Araneus ventricosus genome elucidates the spidroin gene catalogue.</title>
        <authorList>
            <person name="Kono N."/>
            <person name="Nakamura H."/>
            <person name="Ohtoshi R."/>
            <person name="Moran D.A.P."/>
            <person name="Shinohara A."/>
            <person name="Yoshida Y."/>
            <person name="Fujiwara M."/>
            <person name="Mori M."/>
            <person name="Tomita M."/>
            <person name="Arakawa K."/>
        </authorList>
    </citation>
    <scope>NUCLEOTIDE SEQUENCE [LARGE SCALE GENOMIC DNA]</scope>
</reference>
<evidence type="ECO:0000313" key="1">
    <source>
        <dbReference type="EMBL" id="GBN56273.1"/>
    </source>
</evidence>
<name>A0A4Y2PZF8_ARAVE</name>
<accession>A0A4Y2PZF8</accession>
<comment type="caution">
    <text evidence="1">The sequence shown here is derived from an EMBL/GenBank/DDBJ whole genome shotgun (WGS) entry which is preliminary data.</text>
</comment>
<keyword evidence="2" id="KW-1185">Reference proteome</keyword>
<protein>
    <submittedName>
        <fullName evidence="1">Uncharacterized protein</fullName>
    </submittedName>
</protein>
<dbReference type="EMBL" id="BGPR01012488">
    <property type="protein sequence ID" value="GBN56273.1"/>
    <property type="molecule type" value="Genomic_DNA"/>
</dbReference>
<organism evidence="1 2">
    <name type="scientific">Araneus ventricosus</name>
    <name type="common">Orbweaver spider</name>
    <name type="synonym">Epeira ventricosa</name>
    <dbReference type="NCBI Taxonomy" id="182803"/>
    <lineage>
        <taxon>Eukaryota</taxon>
        <taxon>Metazoa</taxon>
        <taxon>Ecdysozoa</taxon>
        <taxon>Arthropoda</taxon>
        <taxon>Chelicerata</taxon>
        <taxon>Arachnida</taxon>
        <taxon>Araneae</taxon>
        <taxon>Araneomorphae</taxon>
        <taxon>Entelegynae</taxon>
        <taxon>Araneoidea</taxon>
        <taxon>Araneidae</taxon>
        <taxon>Araneus</taxon>
    </lineage>
</organism>